<dbReference type="Proteomes" id="UP000827284">
    <property type="component" value="Unassembled WGS sequence"/>
</dbReference>
<dbReference type="OrthoDB" id="6474464at2759"/>
<keyword evidence="2" id="KW-0732">Signal</keyword>
<dbReference type="AlphaFoldDB" id="A0A9P3M241"/>
<dbReference type="InterPro" id="IPR006813">
    <property type="entry name" value="Glyco_trans_17"/>
</dbReference>
<feature type="chain" id="PRO_5040509898" evidence="2">
    <location>
        <begin position="18"/>
        <end position="489"/>
    </location>
</feature>
<proteinExistence type="predicted"/>
<reference evidence="3" key="2">
    <citation type="journal article" date="2022" name="Microbiol. Resour. Announc.">
        <title>Whole-Genome Sequence of Entomortierella parvispora E1425, a Mucoromycotan Fungus Associated with Burkholderiaceae-Related Endosymbiotic Bacteria.</title>
        <authorList>
            <person name="Herlambang A."/>
            <person name="Guo Y."/>
            <person name="Takashima Y."/>
            <person name="Narisawa K."/>
            <person name="Ohta H."/>
            <person name="Nishizawa T."/>
        </authorList>
    </citation>
    <scope>NUCLEOTIDE SEQUENCE</scope>
    <source>
        <strain evidence="3">E1425</strain>
    </source>
</reference>
<feature type="region of interest" description="Disordered" evidence="1">
    <location>
        <begin position="65"/>
        <end position="90"/>
    </location>
</feature>
<comment type="caution">
    <text evidence="3">The sequence shown here is derived from an EMBL/GenBank/DDBJ whole genome shotgun (WGS) entry which is preliminary data.</text>
</comment>
<dbReference type="Pfam" id="PF04724">
    <property type="entry name" value="Glyco_transf_17"/>
    <property type="match status" value="2"/>
</dbReference>
<dbReference type="GO" id="GO:0003830">
    <property type="term" value="F:beta-1,4-mannosylglycoprotein 4-beta-N-acetylglucosaminyltransferase activity"/>
    <property type="evidence" value="ECO:0007669"/>
    <property type="project" value="InterPro"/>
</dbReference>
<dbReference type="EMBL" id="BQFW01000015">
    <property type="protein sequence ID" value="GJJ78685.1"/>
    <property type="molecule type" value="Genomic_DNA"/>
</dbReference>
<dbReference type="PANTHER" id="PTHR12224:SF0">
    <property type="entry name" value="BETA-1,4-MANNOSYL-GLYCOPROTEIN 4-BETA-N-ACETYLGLUCOSAMINYLTRANSFERASE"/>
    <property type="match status" value="1"/>
</dbReference>
<gene>
    <name evidence="3" type="ORF">EMPS_11044</name>
</gene>
<evidence type="ECO:0000256" key="2">
    <source>
        <dbReference type="SAM" id="SignalP"/>
    </source>
</evidence>
<feature type="region of interest" description="Disordered" evidence="1">
    <location>
        <begin position="458"/>
        <end position="489"/>
    </location>
</feature>
<protein>
    <submittedName>
        <fullName evidence="3">Beta-1,4-mannosyl-glycoprotein beta-1,4-N-acetylglucosaminyltransferase</fullName>
    </submittedName>
</protein>
<evidence type="ECO:0000313" key="4">
    <source>
        <dbReference type="Proteomes" id="UP000827284"/>
    </source>
</evidence>
<reference evidence="3" key="1">
    <citation type="submission" date="2021-11" db="EMBL/GenBank/DDBJ databases">
        <authorList>
            <person name="Herlambang A."/>
            <person name="Guo Y."/>
            <person name="Takashima Y."/>
            <person name="Nishizawa T."/>
        </authorList>
    </citation>
    <scope>NUCLEOTIDE SEQUENCE</scope>
    <source>
        <strain evidence="3">E1425</strain>
    </source>
</reference>
<accession>A0A9P3M241</accession>
<evidence type="ECO:0000256" key="1">
    <source>
        <dbReference type="SAM" id="MobiDB-lite"/>
    </source>
</evidence>
<dbReference type="PANTHER" id="PTHR12224">
    <property type="entry name" value="BETA-1,4-MANNOSYL-GLYCOPROTEIN BETA-1,4-N-ACETYLGLUCOSAMINYL-TRANSFERASE"/>
    <property type="match status" value="1"/>
</dbReference>
<feature type="region of interest" description="Disordered" evidence="1">
    <location>
        <begin position="224"/>
        <end position="243"/>
    </location>
</feature>
<organism evidence="3 4">
    <name type="scientific">Entomortierella parvispora</name>
    <dbReference type="NCBI Taxonomy" id="205924"/>
    <lineage>
        <taxon>Eukaryota</taxon>
        <taxon>Fungi</taxon>
        <taxon>Fungi incertae sedis</taxon>
        <taxon>Mucoromycota</taxon>
        <taxon>Mortierellomycotina</taxon>
        <taxon>Mortierellomycetes</taxon>
        <taxon>Mortierellales</taxon>
        <taxon>Mortierellaceae</taxon>
        <taxon>Entomortierella</taxon>
    </lineage>
</organism>
<feature type="signal peptide" evidence="2">
    <location>
        <begin position="1"/>
        <end position="17"/>
    </location>
</feature>
<keyword evidence="4" id="KW-1185">Reference proteome</keyword>
<dbReference type="GO" id="GO:0006044">
    <property type="term" value="P:N-acetylglucosamine metabolic process"/>
    <property type="evidence" value="ECO:0007669"/>
    <property type="project" value="TreeGrafter"/>
</dbReference>
<dbReference type="GO" id="GO:0016020">
    <property type="term" value="C:membrane"/>
    <property type="evidence" value="ECO:0007669"/>
    <property type="project" value="InterPro"/>
</dbReference>
<sequence length="489" mass="57404">MTIIFCVLCIFSVYLLTLEVSYRSADQEQQKQWQEAQEHQKHQEEYLERLLDKIKVLEDKVDLTRLELSRPPPPPPPLAEKQQSIDGPRRPKIYDHFLCNDEMDMIEIRFRELDSVVDRFFIFEANETFSGIPKPLYFQQHRDRFKQYEHKITHIVLPNIPYEEKNRIRSEGLLWPGWEIEVYERNQALLSLFKDPETQEGDWIIISDIDEIPRADALRALTAATEQEQEEENDEEKQKVQRGVRTSPMAAPWVIPKNKDILRLQCQYFQFSYEYKSDFLGREGPVLLRYREENSTRLNPTRDQEDVARGIKTEAELEELRKVMDRNWINGGNHLRMARQNQKLPQIHESCWHCSFCLPKVEDLVRKVESFSHHEYNQGQFKTVPHIVAAASQGRDIFSRQEATFIYVPDNRDVPLKLREEYEDPRYDYLLRRHGRNHTGGFVDIPEPTESALIENNDAFNSTGDENKPAGTSYENAVASASEMSSLGS</sequence>
<evidence type="ECO:0000313" key="3">
    <source>
        <dbReference type="EMBL" id="GJJ78685.1"/>
    </source>
</evidence>
<name>A0A9P3M241_9FUNG</name>